<dbReference type="AlphaFoldDB" id="A0A8J2U011"/>
<dbReference type="InterPro" id="IPR045057">
    <property type="entry name" value="Gcn5-rel_NAT"/>
</dbReference>
<dbReference type="SUPFAM" id="SSF55729">
    <property type="entry name" value="Acyl-CoA N-acyltransferases (Nat)"/>
    <property type="match status" value="1"/>
</dbReference>
<dbReference type="PROSITE" id="PS51186">
    <property type="entry name" value="GNAT"/>
    <property type="match status" value="1"/>
</dbReference>
<feature type="domain" description="N-acetyltransferase" evidence="1">
    <location>
        <begin position="7"/>
        <end position="140"/>
    </location>
</feature>
<keyword evidence="4" id="KW-1185">Reference proteome</keyword>
<evidence type="ECO:0000313" key="3">
    <source>
        <dbReference type="EMBL" id="GGA23398.1"/>
    </source>
</evidence>
<proteinExistence type="predicted"/>
<dbReference type="EMBL" id="BMFY01000014">
    <property type="protein sequence ID" value="GGA23398.1"/>
    <property type="molecule type" value="Genomic_DNA"/>
</dbReference>
<feature type="domain" description="N-acetyltransferase" evidence="2">
    <location>
        <begin position="41"/>
        <end position="128"/>
    </location>
</feature>
<dbReference type="PROSITE" id="PS51729">
    <property type="entry name" value="GNAT_YJDJ"/>
    <property type="match status" value="1"/>
</dbReference>
<dbReference type="Gene3D" id="3.40.630.30">
    <property type="match status" value="1"/>
</dbReference>
<evidence type="ECO:0000259" key="1">
    <source>
        <dbReference type="PROSITE" id="PS51186"/>
    </source>
</evidence>
<comment type="caution">
    <text evidence="3">The sequence shown here is derived from an EMBL/GenBank/DDBJ whole genome shotgun (WGS) entry which is preliminary data.</text>
</comment>
<dbReference type="InterPro" id="IPR016181">
    <property type="entry name" value="Acyl_CoA_acyltransferase"/>
</dbReference>
<dbReference type="InterPro" id="IPR031165">
    <property type="entry name" value="GNAT_YJDJ"/>
</dbReference>
<dbReference type="PANTHER" id="PTHR31435:SF10">
    <property type="entry name" value="BSR4717 PROTEIN"/>
    <property type="match status" value="1"/>
</dbReference>
<dbReference type="InterPro" id="IPR000182">
    <property type="entry name" value="GNAT_dom"/>
</dbReference>
<dbReference type="Proteomes" id="UP000616114">
    <property type="component" value="Unassembled WGS sequence"/>
</dbReference>
<gene>
    <name evidence="3" type="ORF">GCM10011333_28020</name>
</gene>
<evidence type="ECO:0000259" key="2">
    <source>
        <dbReference type="PROSITE" id="PS51729"/>
    </source>
</evidence>
<organism evidence="3 4">
    <name type="scientific">Sediminivirga luteola</name>
    <dbReference type="NCBI Taxonomy" id="1774748"/>
    <lineage>
        <taxon>Bacteria</taxon>
        <taxon>Bacillati</taxon>
        <taxon>Actinomycetota</taxon>
        <taxon>Actinomycetes</taxon>
        <taxon>Micrococcales</taxon>
        <taxon>Brevibacteriaceae</taxon>
        <taxon>Sediminivirga</taxon>
    </lineage>
</organism>
<dbReference type="Pfam" id="PF14542">
    <property type="entry name" value="Acetyltransf_CG"/>
    <property type="match status" value="1"/>
</dbReference>
<reference evidence="3" key="2">
    <citation type="submission" date="2020-09" db="EMBL/GenBank/DDBJ databases">
        <authorList>
            <person name="Sun Q."/>
            <person name="Zhou Y."/>
        </authorList>
    </citation>
    <scope>NUCLEOTIDE SEQUENCE</scope>
    <source>
        <strain evidence="3">CGMCC 1.12785</strain>
    </source>
</reference>
<sequence length="140" mass="15738">MPRWLEEGLRDAWLGMLAAARRVLFTPARGRAVTVSEVSIIHQQRQHRFELFVDDEFAGFAEYHNAPGEVRAFTHTVVFDEFQGRGLANRLAAAALDSTRDSGLGVLPHCPMIRGFIAKRSEYLDLVPEARREEFGLGAQ</sequence>
<protein>
    <recommendedName>
        <fullName evidence="5">N-acetyltransferase domain-containing protein</fullName>
    </recommendedName>
</protein>
<evidence type="ECO:0000313" key="4">
    <source>
        <dbReference type="Proteomes" id="UP000616114"/>
    </source>
</evidence>
<evidence type="ECO:0008006" key="5">
    <source>
        <dbReference type="Google" id="ProtNLM"/>
    </source>
</evidence>
<name>A0A8J2U011_9MICO</name>
<dbReference type="GO" id="GO:0016747">
    <property type="term" value="F:acyltransferase activity, transferring groups other than amino-acyl groups"/>
    <property type="evidence" value="ECO:0007669"/>
    <property type="project" value="InterPro"/>
</dbReference>
<dbReference type="PANTHER" id="PTHR31435">
    <property type="entry name" value="PROTEIN NATD1"/>
    <property type="match status" value="1"/>
</dbReference>
<accession>A0A8J2U011</accession>
<reference evidence="3" key="1">
    <citation type="journal article" date="2014" name="Int. J. Syst. Evol. Microbiol.">
        <title>Complete genome sequence of Corynebacterium casei LMG S-19264T (=DSM 44701T), isolated from a smear-ripened cheese.</title>
        <authorList>
            <consortium name="US DOE Joint Genome Institute (JGI-PGF)"/>
            <person name="Walter F."/>
            <person name="Albersmeier A."/>
            <person name="Kalinowski J."/>
            <person name="Ruckert C."/>
        </authorList>
    </citation>
    <scope>NUCLEOTIDE SEQUENCE</scope>
    <source>
        <strain evidence="3">CGMCC 1.12785</strain>
    </source>
</reference>